<protein>
    <submittedName>
        <fullName evidence="3">Uncharacterized protein LOC113395791</fullName>
    </submittedName>
</protein>
<keyword evidence="2" id="KW-1185">Reference proteome</keyword>
<sequence>MTSELLMDAMSKLRHAEKVRDMHRHSITFELGSIAAGIQERFQRMLKIYKKYANLPDFEQATYTASEIQNAFHVMQGDYNEIRLEKALFYDIVRKHETANTTARNRRPPLPTFTPPMAGGR</sequence>
<reference evidence="3" key="1">
    <citation type="submission" date="2025-08" db="UniProtKB">
        <authorList>
            <consortium name="RefSeq"/>
        </authorList>
    </citation>
    <scope>IDENTIFICATION</scope>
    <source>
        <tissue evidence="3">Whole body</tissue>
    </source>
</reference>
<proteinExistence type="predicted"/>
<name>A0A8B8HWK3_VANTA</name>
<organism evidence="2 3">
    <name type="scientific">Vanessa tameamea</name>
    <name type="common">Kamehameha butterfly</name>
    <dbReference type="NCBI Taxonomy" id="334116"/>
    <lineage>
        <taxon>Eukaryota</taxon>
        <taxon>Metazoa</taxon>
        <taxon>Ecdysozoa</taxon>
        <taxon>Arthropoda</taxon>
        <taxon>Hexapoda</taxon>
        <taxon>Insecta</taxon>
        <taxon>Pterygota</taxon>
        <taxon>Neoptera</taxon>
        <taxon>Endopterygota</taxon>
        <taxon>Lepidoptera</taxon>
        <taxon>Glossata</taxon>
        <taxon>Ditrysia</taxon>
        <taxon>Papilionoidea</taxon>
        <taxon>Nymphalidae</taxon>
        <taxon>Nymphalinae</taxon>
        <taxon>Vanessa</taxon>
    </lineage>
</organism>
<dbReference type="GeneID" id="113395791"/>
<dbReference type="Proteomes" id="UP001652626">
    <property type="component" value="Chromosome 31"/>
</dbReference>
<gene>
    <name evidence="3" type="primary">LOC113395791</name>
</gene>
<dbReference type="AlphaFoldDB" id="A0A8B8HWK3"/>
<feature type="region of interest" description="Disordered" evidence="1">
    <location>
        <begin position="100"/>
        <end position="121"/>
    </location>
</feature>
<evidence type="ECO:0000313" key="2">
    <source>
        <dbReference type="Proteomes" id="UP001652626"/>
    </source>
</evidence>
<dbReference type="OrthoDB" id="7326688at2759"/>
<evidence type="ECO:0000313" key="3">
    <source>
        <dbReference type="RefSeq" id="XP_026489239.2"/>
    </source>
</evidence>
<evidence type="ECO:0000256" key="1">
    <source>
        <dbReference type="SAM" id="MobiDB-lite"/>
    </source>
</evidence>
<accession>A0A8B8HWK3</accession>
<dbReference type="RefSeq" id="XP_026489239.2">
    <property type="nucleotide sequence ID" value="XM_026633454.2"/>
</dbReference>